<evidence type="ECO:0000313" key="1">
    <source>
        <dbReference type="EMBL" id="CAI9174168.1"/>
    </source>
</evidence>
<evidence type="ECO:0000313" key="2">
    <source>
        <dbReference type="Proteomes" id="UP001176941"/>
    </source>
</evidence>
<sequence>MHRVPLSLDRNGSLVRPHFALLARSRSAAHCRLPLLCTRLCSSLQGDSGHILRRAHYLPSVSSAIGREVPPPYGRCFYIGLHSAPHFLVAFAYWSHYFSYASRVRTSARFPTSAPASASWRASRCQCSPTSDSRKQPLFIDSIFFRPPAVHVRYNKCREAAVPTIFASRGEVEGTGAFKQHRQFLRNPKKLSWPESSTLW</sequence>
<organism evidence="1 2">
    <name type="scientific">Rangifer tarandus platyrhynchus</name>
    <name type="common">Svalbard reindeer</name>
    <dbReference type="NCBI Taxonomy" id="3082113"/>
    <lineage>
        <taxon>Eukaryota</taxon>
        <taxon>Metazoa</taxon>
        <taxon>Chordata</taxon>
        <taxon>Craniata</taxon>
        <taxon>Vertebrata</taxon>
        <taxon>Euteleostomi</taxon>
        <taxon>Mammalia</taxon>
        <taxon>Eutheria</taxon>
        <taxon>Laurasiatheria</taxon>
        <taxon>Artiodactyla</taxon>
        <taxon>Ruminantia</taxon>
        <taxon>Pecora</taxon>
        <taxon>Cervidae</taxon>
        <taxon>Odocoileinae</taxon>
        <taxon>Rangifer</taxon>
    </lineage>
</organism>
<protein>
    <submittedName>
        <fullName evidence="1">Uncharacterized protein</fullName>
    </submittedName>
</protein>
<accession>A0ABN8ZNI8</accession>
<name>A0ABN8ZNI8_RANTA</name>
<keyword evidence="2" id="KW-1185">Reference proteome</keyword>
<reference evidence="1" key="1">
    <citation type="submission" date="2023-04" db="EMBL/GenBank/DDBJ databases">
        <authorList>
            <consortium name="ELIXIR-Norway"/>
        </authorList>
    </citation>
    <scope>NUCLEOTIDE SEQUENCE [LARGE SCALE GENOMIC DNA]</scope>
</reference>
<proteinExistence type="predicted"/>
<gene>
    <name evidence="1" type="ORF">MRATA1EN1_LOCUS23130</name>
</gene>
<dbReference type="EMBL" id="OX459940">
    <property type="protein sequence ID" value="CAI9174168.1"/>
    <property type="molecule type" value="Genomic_DNA"/>
</dbReference>
<dbReference type="Proteomes" id="UP001176941">
    <property type="component" value="Chromosome 4"/>
</dbReference>